<evidence type="ECO:0008006" key="3">
    <source>
        <dbReference type="Google" id="ProtNLM"/>
    </source>
</evidence>
<dbReference type="EMBL" id="FR854082">
    <property type="protein sequence ID" value="CCA82838.1"/>
    <property type="molecule type" value="Genomic_DNA"/>
</dbReference>
<proteinExistence type="predicted"/>
<sequence>MTTPSLTTRANAEGAEIHWGDESGLRSDDVRGRSYAPKGQTPVVRVSNKRQGL</sequence>
<feature type="compositionally biased region" description="Polar residues" evidence="1">
    <location>
        <begin position="1"/>
        <end position="10"/>
    </location>
</feature>
<gene>
    <name evidence="2" type="ORF">BDB_mp60002</name>
</gene>
<reference evidence="2" key="2">
    <citation type="submission" date="2011-04" db="EMBL/GenBank/DDBJ databases">
        <authorList>
            <person name="Genoscope - CEA"/>
        </authorList>
    </citation>
    <scope>NUCLEOTIDE SEQUENCE</scope>
    <source>
        <strain evidence="2">R229</strain>
    </source>
</reference>
<evidence type="ECO:0000313" key="2">
    <source>
        <dbReference type="EMBL" id="CCA82838.1"/>
    </source>
</evidence>
<protein>
    <recommendedName>
        <fullName evidence="3">Transposase</fullName>
    </recommendedName>
</protein>
<reference evidence="2" key="1">
    <citation type="journal article" date="2011" name="PLoS ONE">
        <title>Ralstonia syzygii, the Blood Disease Bacterium and some Asian R. solanacearum strains form a single genomic species despite divergent lifestyles.</title>
        <authorList>
            <person name="Remenant B."/>
            <person name="de Cambiaire J.C."/>
            <person name="Cellier G."/>
            <person name="Jacobs J.M."/>
            <person name="Mangenot S."/>
            <person name="Barbe V."/>
            <person name="Lajus A."/>
            <person name="Vallenet D."/>
            <person name="Medigue C."/>
            <person name="Fegan M."/>
            <person name="Allen C."/>
            <person name="Prior P."/>
        </authorList>
    </citation>
    <scope>NUCLEOTIDE SEQUENCE</scope>
    <source>
        <strain evidence="2">R229</strain>
    </source>
</reference>
<feature type="region of interest" description="Disordered" evidence="1">
    <location>
        <begin position="1"/>
        <end position="53"/>
    </location>
</feature>
<evidence type="ECO:0000256" key="1">
    <source>
        <dbReference type="SAM" id="MobiDB-lite"/>
    </source>
</evidence>
<feature type="compositionally biased region" description="Basic and acidic residues" evidence="1">
    <location>
        <begin position="15"/>
        <end position="32"/>
    </location>
</feature>
<accession>G2ZWV5</accession>
<name>G2ZWV5_9RALS</name>
<organism evidence="2">
    <name type="scientific">blood disease bacterium R229</name>
    <dbReference type="NCBI Taxonomy" id="741978"/>
    <lineage>
        <taxon>Bacteria</taxon>
        <taxon>Pseudomonadati</taxon>
        <taxon>Pseudomonadota</taxon>
        <taxon>Betaproteobacteria</taxon>
        <taxon>Burkholderiales</taxon>
        <taxon>Burkholderiaceae</taxon>
        <taxon>Ralstonia</taxon>
        <taxon>Ralstonia solanacearum species complex</taxon>
    </lineage>
</organism>
<dbReference type="AlphaFoldDB" id="G2ZWV5"/>